<reference evidence="7" key="1">
    <citation type="submission" date="2024-05" db="EMBL/GenBank/DDBJ databases">
        <title>Herbiconiux sp. A18JL235.</title>
        <authorList>
            <person name="Zhang G."/>
        </authorList>
    </citation>
    <scope>NUCLEOTIDE SEQUENCE</scope>
    <source>
        <strain evidence="7">A18JL235</strain>
    </source>
</reference>
<comment type="cofactor">
    <cofactor evidence="1">
        <name>Zn(2+)</name>
        <dbReference type="ChEBI" id="CHEBI:29105"/>
    </cofactor>
</comment>
<name>A0AB39BDL4_9MICO</name>
<dbReference type="InterPro" id="IPR011032">
    <property type="entry name" value="GroES-like_sf"/>
</dbReference>
<dbReference type="InterPro" id="IPR013154">
    <property type="entry name" value="ADH-like_N"/>
</dbReference>
<feature type="region of interest" description="Disordered" evidence="5">
    <location>
        <begin position="174"/>
        <end position="193"/>
    </location>
</feature>
<dbReference type="SUPFAM" id="SSF50129">
    <property type="entry name" value="GroES-like"/>
    <property type="match status" value="1"/>
</dbReference>
<keyword evidence="4" id="KW-0560">Oxidoreductase</keyword>
<dbReference type="PANTHER" id="PTHR43401">
    <property type="entry name" value="L-THREONINE 3-DEHYDROGENASE"/>
    <property type="match status" value="1"/>
</dbReference>
<evidence type="ECO:0000259" key="6">
    <source>
        <dbReference type="Pfam" id="PF08240"/>
    </source>
</evidence>
<accession>A0AB39BDL4</accession>
<sequence length="193" mass="19567">MRALVITGPGRAEVQEVAPPVAVPGEVVVDVARAGICGTDVEFFTGEMQYLHDGNASYPIRIGHEWMGTVTDIGDGVDPSWLGARVTGDTMLGCGTCRRCRSGYQRVCASRTELGVRGGRPGALADQVAVPATALHRLPDAVDDAAGALVDVSAVGVLGGSPGLDGTIAADAAAPGAPAAPHTITTAEGALRR</sequence>
<dbReference type="GO" id="GO:0016491">
    <property type="term" value="F:oxidoreductase activity"/>
    <property type="evidence" value="ECO:0007669"/>
    <property type="project" value="UniProtKB-KW"/>
</dbReference>
<dbReference type="RefSeq" id="WP_368496824.1">
    <property type="nucleotide sequence ID" value="NZ_CP162511.1"/>
</dbReference>
<keyword evidence="2" id="KW-0479">Metal-binding</keyword>
<evidence type="ECO:0000256" key="4">
    <source>
        <dbReference type="ARBA" id="ARBA00023002"/>
    </source>
</evidence>
<dbReference type="GO" id="GO:0008270">
    <property type="term" value="F:zinc ion binding"/>
    <property type="evidence" value="ECO:0007669"/>
    <property type="project" value="InterPro"/>
</dbReference>
<feature type="compositionally biased region" description="Low complexity" evidence="5">
    <location>
        <begin position="174"/>
        <end position="187"/>
    </location>
</feature>
<dbReference type="AlphaFoldDB" id="A0AB39BDL4"/>
<protein>
    <submittedName>
        <fullName evidence="7">Alcohol dehydrogenase catalytic domain-containing protein</fullName>
    </submittedName>
</protein>
<dbReference type="Pfam" id="PF08240">
    <property type="entry name" value="ADH_N"/>
    <property type="match status" value="1"/>
</dbReference>
<evidence type="ECO:0000256" key="5">
    <source>
        <dbReference type="SAM" id="MobiDB-lite"/>
    </source>
</evidence>
<dbReference type="PROSITE" id="PS00059">
    <property type="entry name" value="ADH_ZINC"/>
    <property type="match status" value="1"/>
</dbReference>
<proteinExistence type="predicted"/>
<evidence type="ECO:0000256" key="1">
    <source>
        <dbReference type="ARBA" id="ARBA00001947"/>
    </source>
</evidence>
<dbReference type="Gene3D" id="3.90.180.10">
    <property type="entry name" value="Medium-chain alcohol dehydrogenases, catalytic domain"/>
    <property type="match status" value="1"/>
</dbReference>
<evidence type="ECO:0000256" key="2">
    <source>
        <dbReference type="ARBA" id="ARBA00022723"/>
    </source>
</evidence>
<keyword evidence="3" id="KW-0862">Zinc</keyword>
<evidence type="ECO:0000313" key="7">
    <source>
        <dbReference type="EMBL" id="XDI04424.1"/>
    </source>
</evidence>
<feature type="domain" description="Alcohol dehydrogenase-like N-terminal" evidence="6">
    <location>
        <begin position="24"/>
        <end position="140"/>
    </location>
</feature>
<evidence type="ECO:0000256" key="3">
    <source>
        <dbReference type="ARBA" id="ARBA00022833"/>
    </source>
</evidence>
<dbReference type="EMBL" id="CP162511">
    <property type="protein sequence ID" value="XDI04424.1"/>
    <property type="molecule type" value="Genomic_DNA"/>
</dbReference>
<organism evidence="7">
    <name type="scientific">Herbiconiux sp. A18JL235</name>
    <dbReference type="NCBI Taxonomy" id="3152363"/>
    <lineage>
        <taxon>Bacteria</taxon>
        <taxon>Bacillati</taxon>
        <taxon>Actinomycetota</taxon>
        <taxon>Actinomycetes</taxon>
        <taxon>Micrococcales</taxon>
        <taxon>Microbacteriaceae</taxon>
        <taxon>Herbiconiux</taxon>
    </lineage>
</organism>
<dbReference type="InterPro" id="IPR002328">
    <property type="entry name" value="ADH_Zn_CS"/>
</dbReference>
<dbReference type="InterPro" id="IPR050129">
    <property type="entry name" value="Zn_alcohol_dh"/>
</dbReference>
<gene>
    <name evidence="7" type="ORF">ABFY20_13940</name>
</gene>
<dbReference type="PANTHER" id="PTHR43401:SF2">
    <property type="entry name" value="L-THREONINE 3-DEHYDROGENASE"/>
    <property type="match status" value="1"/>
</dbReference>